<comment type="caution">
    <text evidence="2">The sequence shown here is derived from an EMBL/GenBank/DDBJ whole genome shotgun (WGS) entry which is preliminary data.</text>
</comment>
<dbReference type="SUPFAM" id="SSF46955">
    <property type="entry name" value="Putative DNA-binding domain"/>
    <property type="match status" value="1"/>
</dbReference>
<dbReference type="Gene3D" id="1.10.10.10">
    <property type="entry name" value="Winged helix-like DNA-binding domain superfamily/Winged helix DNA-binding domain"/>
    <property type="match status" value="1"/>
</dbReference>
<evidence type="ECO:0000313" key="3">
    <source>
        <dbReference type="Proteomes" id="UP001596183"/>
    </source>
</evidence>
<accession>A0ABW0XM68</accession>
<dbReference type="InterPro" id="IPR009061">
    <property type="entry name" value="DNA-bd_dom_put_sf"/>
</dbReference>
<dbReference type="Proteomes" id="UP001596183">
    <property type="component" value="Unassembled WGS sequence"/>
</dbReference>
<evidence type="ECO:0000313" key="2">
    <source>
        <dbReference type="EMBL" id="MFC5670817.1"/>
    </source>
</evidence>
<proteinExistence type="predicted"/>
<organism evidence="2 3">
    <name type="scientific">Streptomyces incanus</name>
    <dbReference type="NCBI Taxonomy" id="887453"/>
    <lineage>
        <taxon>Bacteria</taxon>
        <taxon>Bacillati</taxon>
        <taxon>Actinomycetota</taxon>
        <taxon>Actinomycetes</taxon>
        <taxon>Kitasatosporales</taxon>
        <taxon>Streptomycetaceae</taxon>
        <taxon>Streptomyces</taxon>
    </lineage>
</organism>
<reference evidence="3" key="1">
    <citation type="journal article" date="2019" name="Int. J. Syst. Evol. Microbiol.">
        <title>The Global Catalogue of Microorganisms (GCM) 10K type strain sequencing project: providing services to taxonomists for standard genome sequencing and annotation.</title>
        <authorList>
            <consortium name="The Broad Institute Genomics Platform"/>
            <consortium name="The Broad Institute Genome Sequencing Center for Infectious Disease"/>
            <person name="Wu L."/>
            <person name="Ma J."/>
        </authorList>
    </citation>
    <scope>NUCLEOTIDE SEQUENCE [LARGE SCALE GENOMIC DNA]</scope>
    <source>
        <strain evidence="3">JCM 13852</strain>
    </source>
</reference>
<gene>
    <name evidence="2" type="ORF">ACFP2V_12050</name>
</gene>
<keyword evidence="3" id="KW-1185">Reference proteome</keyword>
<protein>
    <submittedName>
        <fullName evidence="2">Helix-turn-helix transcriptional regulator</fullName>
    </submittedName>
</protein>
<dbReference type="EMBL" id="JBHSPC010000032">
    <property type="protein sequence ID" value="MFC5670817.1"/>
    <property type="molecule type" value="Genomic_DNA"/>
</dbReference>
<dbReference type="InterPro" id="IPR041657">
    <property type="entry name" value="HTH_17"/>
</dbReference>
<dbReference type="Pfam" id="PF12728">
    <property type="entry name" value="HTH_17"/>
    <property type="match status" value="1"/>
</dbReference>
<evidence type="ECO:0000259" key="1">
    <source>
        <dbReference type="Pfam" id="PF12728"/>
    </source>
</evidence>
<name>A0ABW0XM68_9ACTN</name>
<dbReference type="InterPro" id="IPR036388">
    <property type="entry name" value="WH-like_DNA-bd_sf"/>
</dbReference>
<sequence>MPGRLMADPPGEKQLRPQEAAEMINVSPKTLANWRASSMGPRYTKLSPGRGGRVRYPLSAVLDWLAERHEVTEVA</sequence>
<feature type="domain" description="Helix-turn-helix" evidence="1">
    <location>
        <begin position="15"/>
        <end position="68"/>
    </location>
</feature>
<dbReference type="RefSeq" id="WP_381209767.1">
    <property type="nucleotide sequence ID" value="NZ_JBHSPC010000032.1"/>
</dbReference>